<accession>A0ABN3URH7</accession>
<dbReference type="RefSeq" id="WP_344456766.1">
    <property type="nucleotide sequence ID" value="NZ_BAAATZ010000034.1"/>
</dbReference>
<proteinExistence type="predicted"/>
<keyword evidence="3" id="KW-1185">Reference proteome</keyword>
<reference evidence="2 3" key="1">
    <citation type="journal article" date="2019" name="Int. J. Syst. Evol. Microbiol.">
        <title>The Global Catalogue of Microorganisms (GCM) 10K type strain sequencing project: providing services to taxonomists for standard genome sequencing and annotation.</title>
        <authorList>
            <consortium name="The Broad Institute Genomics Platform"/>
            <consortium name="The Broad Institute Genome Sequencing Center for Infectious Disease"/>
            <person name="Wu L."/>
            <person name="Ma J."/>
        </authorList>
    </citation>
    <scope>NUCLEOTIDE SEQUENCE [LARGE SCALE GENOMIC DNA]</scope>
    <source>
        <strain evidence="2 3">JCM 8201</strain>
    </source>
</reference>
<evidence type="ECO:0000256" key="1">
    <source>
        <dbReference type="SAM" id="MobiDB-lite"/>
    </source>
</evidence>
<evidence type="ECO:0000313" key="3">
    <source>
        <dbReference type="Proteomes" id="UP001501842"/>
    </source>
</evidence>
<evidence type="ECO:0000313" key="2">
    <source>
        <dbReference type="EMBL" id="GAA2737221.1"/>
    </source>
</evidence>
<organism evidence="2 3">
    <name type="scientific">Actinocorallia aurantiaca</name>
    <dbReference type="NCBI Taxonomy" id="46204"/>
    <lineage>
        <taxon>Bacteria</taxon>
        <taxon>Bacillati</taxon>
        <taxon>Actinomycetota</taxon>
        <taxon>Actinomycetes</taxon>
        <taxon>Streptosporangiales</taxon>
        <taxon>Thermomonosporaceae</taxon>
        <taxon>Actinocorallia</taxon>
    </lineage>
</organism>
<protein>
    <submittedName>
        <fullName evidence="2">Uncharacterized protein</fullName>
    </submittedName>
</protein>
<dbReference type="EMBL" id="BAAATZ010000034">
    <property type="protein sequence ID" value="GAA2737221.1"/>
    <property type="molecule type" value="Genomic_DNA"/>
</dbReference>
<comment type="caution">
    <text evidence="2">The sequence shown here is derived from an EMBL/GenBank/DDBJ whole genome shotgun (WGS) entry which is preliminary data.</text>
</comment>
<name>A0ABN3URH7_9ACTN</name>
<sequence length="55" mass="6152">MAERARKPEFETGDFVRDVCWLGEDHPEFRDDYPLAFPPDPPEGPEVSGTAASSE</sequence>
<gene>
    <name evidence="2" type="ORF">GCM10010439_66390</name>
</gene>
<dbReference type="Proteomes" id="UP001501842">
    <property type="component" value="Unassembled WGS sequence"/>
</dbReference>
<feature type="region of interest" description="Disordered" evidence="1">
    <location>
        <begin position="31"/>
        <end position="55"/>
    </location>
</feature>